<feature type="signal peptide" evidence="18">
    <location>
        <begin position="1"/>
        <end position="16"/>
    </location>
</feature>
<keyword evidence="10 16" id="KW-0378">Hydrolase</keyword>
<comment type="similarity">
    <text evidence="3 16">Belongs to the peptidase A1 family.</text>
</comment>
<dbReference type="EMBL" id="AJIX01000003">
    <property type="protein sequence ID" value="KGR21515.1"/>
    <property type="molecule type" value="Genomic_DNA"/>
</dbReference>
<dbReference type="InterPro" id="IPR033876">
    <property type="entry name" value="SAP-like"/>
</dbReference>
<evidence type="ECO:0000313" key="20">
    <source>
        <dbReference type="EMBL" id="KGR21515.1"/>
    </source>
</evidence>
<sequence>MQRVLELLLLSSTALAVIGDGFIALPVHKLQAGEGSAHFPNRLPIFDVVNGVAKSVEDDVNQIIQPIFGNGIFSGGSIQGTHSGNGHSVKYEVSLPSSSAQKGSNGPSSTDNKDTDPSKTGFSLDDLMNSIPTDFWNLIGLNKAPTSSDNGSKDADFTPSAVSQVEQPTSKSVESTAPGPASSASSSSSSEAASSSQPSEDSQPSSSANKKTGAFFLSLDNTQTLYTATLKVGSPAQEVQVMIDTGSSDLWFISSGNSQCKVNGGSIDCDKYGVFDKSKSSTWHDNKTDYSISYYDGDKASGTMGQDNITFADGFSIENANFAVIDNTTSSIGVFGVGYPELEAVKSKYTNLPFAMKEQNLIAKVAYSLYLDSRDAVQGYILFGGIDHAKYTGDLKAFDIVQSNDKYVYSQIPLTSVASSLNNYTNAYGLPAGSNHPKVGAVIYNGTDSFNGGVDLKDTPTLLDTGTTYSYLSKDQVESIVGLYGNVTYNDAGKAYEVPCWVGNPGNYLEFNFKNEQYIKVPTSEFVISVGTYASGAELCVFGILPGTHSILGDNFMRSVYAVFDLEDHVISIAQAAYNDNHAVVPIE</sequence>
<evidence type="ECO:0000256" key="17">
    <source>
        <dbReference type="SAM" id="MobiDB-lite"/>
    </source>
</evidence>
<evidence type="ECO:0000256" key="12">
    <source>
        <dbReference type="ARBA" id="ARBA00023157"/>
    </source>
</evidence>
<dbReference type="SUPFAM" id="SSF50630">
    <property type="entry name" value="Acid proteases"/>
    <property type="match status" value="1"/>
</dbReference>
<feature type="region of interest" description="Disordered" evidence="17">
    <location>
        <begin position="145"/>
        <end position="209"/>
    </location>
</feature>
<evidence type="ECO:0000256" key="4">
    <source>
        <dbReference type="ARBA" id="ARBA00013207"/>
    </source>
</evidence>
<dbReference type="PROSITE" id="PS51767">
    <property type="entry name" value="PEPTIDASE_A1"/>
    <property type="match status" value="1"/>
</dbReference>
<accession>A0AB34PZI1</accession>
<feature type="disulfide bond" evidence="15">
    <location>
        <begin position="500"/>
        <end position="540"/>
    </location>
</feature>
<comment type="subcellular location">
    <subcellularLocation>
        <location evidence="2">Secreted</location>
    </subcellularLocation>
</comment>
<dbReference type="GO" id="GO:0009277">
    <property type="term" value="C:fungal-type cell wall"/>
    <property type="evidence" value="ECO:0007669"/>
    <property type="project" value="TreeGrafter"/>
</dbReference>
<feature type="compositionally biased region" description="Polar residues" evidence="17">
    <location>
        <begin position="95"/>
        <end position="110"/>
    </location>
</feature>
<feature type="active site" evidence="14">
    <location>
        <position position="464"/>
    </location>
</feature>
<dbReference type="InterPro" id="IPR021109">
    <property type="entry name" value="Peptidase_aspartic_dom_sf"/>
</dbReference>
<feature type="compositionally biased region" description="Polar residues" evidence="17">
    <location>
        <begin position="160"/>
        <end position="175"/>
    </location>
</feature>
<keyword evidence="5" id="KW-0964">Secreted</keyword>
<dbReference type="InterPro" id="IPR001969">
    <property type="entry name" value="Aspartic_peptidase_AS"/>
</dbReference>
<keyword evidence="13" id="KW-0325">Glycoprotein</keyword>
<feature type="compositionally biased region" description="Low complexity" evidence="17">
    <location>
        <begin position="181"/>
        <end position="208"/>
    </location>
</feature>
<dbReference type="InterPro" id="IPR033121">
    <property type="entry name" value="PEPTIDASE_A1"/>
</dbReference>
<evidence type="ECO:0000256" key="13">
    <source>
        <dbReference type="ARBA" id="ARBA00023180"/>
    </source>
</evidence>
<dbReference type="InterPro" id="IPR001461">
    <property type="entry name" value="Aspartic_peptidase_A1"/>
</dbReference>
<dbReference type="GO" id="GO:0006508">
    <property type="term" value="P:proteolysis"/>
    <property type="evidence" value="ECO:0007669"/>
    <property type="project" value="UniProtKB-KW"/>
</dbReference>
<name>A0AB34PZI1_CANAX</name>
<dbReference type="AlphaFoldDB" id="A0AB34PZI1"/>
<evidence type="ECO:0000256" key="14">
    <source>
        <dbReference type="PIRSR" id="PIRSR601461-1"/>
    </source>
</evidence>
<keyword evidence="12 15" id="KW-1015">Disulfide bond</keyword>
<evidence type="ECO:0000256" key="11">
    <source>
        <dbReference type="ARBA" id="ARBA00023145"/>
    </source>
</evidence>
<keyword evidence="11" id="KW-0865">Zymogen</keyword>
<dbReference type="PANTHER" id="PTHR47965">
    <property type="entry name" value="ASPARTYL PROTEASE-RELATED"/>
    <property type="match status" value="1"/>
</dbReference>
<evidence type="ECO:0000256" key="8">
    <source>
        <dbReference type="ARBA" id="ARBA00022729"/>
    </source>
</evidence>
<evidence type="ECO:0000259" key="19">
    <source>
        <dbReference type="PROSITE" id="PS51767"/>
    </source>
</evidence>
<dbReference type="GO" id="GO:0005576">
    <property type="term" value="C:extracellular region"/>
    <property type="evidence" value="ECO:0007669"/>
    <property type="project" value="UniProtKB-SubCell"/>
</dbReference>
<gene>
    <name evidence="20" type="ORF">MG3_00518</name>
</gene>
<keyword evidence="8 18" id="KW-0732">Signal</keyword>
<protein>
    <recommendedName>
        <fullName evidence="4">candidapepsin</fullName>
        <ecNumber evidence="4">3.4.23.24</ecNumber>
    </recommendedName>
</protein>
<evidence type="ECO:0000256" key="15">
    <source>
        <dbReference type="PIRSR" id="PIRSR601461-2"/>
    </source>
</evidence>
<dbReference type="GO" id="GO:0031505">
    <property type="term" value="P:fungal-type cell wall organization"/>
    <property type="evidence" value="ECO:0007669"/>
    <property type="project" value="TreeGrafter"/>
</dbReference>
<evidence type="ECO:0000256" key="10">
    <source>
        <dbReference type="ARBA" id="ARBA00022801"/>
    </source>
</evidence>
<keyword evidence="6 16" id="KW-0645">Protease</keyword>
<feature type="chain" id="PRO_5044214968" description="candidapepsin" evidence="18">
    <location>
        <begin position="17"/>
        <end position="588"/>
    </location>
</feature>
<evidence type="ECO:0000256" key="6">
    <source>
        <dbReference type="ARBA" id="ARBA00022670"/>
    </source>
</evidence>
<evidence type="ECO:0000256" key="1">
    <source>
        <dbReference type="ARBA" id="ARBA00001675"/>
    </source>
</evidence>
<dbReference type="GO" id="GO:0004190">
    <property type="term" value="F:aspartic-type endopeptidase activity"/>
    <property type="evidence" value="ECO:0007669"/>
    <property type="project" value="UniProtKB-KW"/>
</dbReference>
<evidence type="ECO:0000256" key="2">
    <source>
        <dbReference type="ARBA" id="ARBA00004613"/>
    </source>
</evidence>
<feature type="domain" description="Peptidase A1" evidence="19">
    <location>
        <begin position="226"/>
        <end position="574"/>
    </location>
</feature>
<comment type="catalytic activity">
    <reaction evidence="1">
        <text>Preferential cleavage at the carboxyl of hydrophobic amino acids, but fails to cleave 15-Leu-|-Tyr-16, 16-Tyr-|-Leu-17 and 24-Phe-|-Phe-25 of insulin B chain. Activates trypsinogen, and degrades keratin.</text>
        <dbReference type="EC" id="3.4.23.24"/>
    </reaction>
</comment>
<proteinExistence type="inferred from homology"/>
<evidence type="ECO:0000313" key="21">
    <source>
        <dbReference type="Proteomes" id="UP000030161"/>
    </source>
</evidence>
<feature type="region of interest" description="Disordered" evidence="17">
    <location>
        <begin position="84"/>
        <end position="125"/>
    </location>
</feature>
<evidence type="ECO:0000256" key="9">
    <source>
        <dbReference type="ARBA" id="ARBA00022750"/>
    </source>
</evidence>
<dbReference type="PRINTS" id="PR00792">
    <property type="entry name" value="PEPSIN"/>
</dbReference>
<dbReference type="PANTHER" id="PTHR47965:SF12">
    <property type="entry name" value="ASPARTIC PROTEINASE 3-RELATED"/>
    <property type="match status" value="1"/>
</dbReference>
<dbReference type="PROSITE" id="PS00141">
    <property type="entry name" value="ASP_PROTEASE"/>
    <property type="match status" value="1"/>
</dbReference>
<comment type="caution">
    <text evidence="20">The sequence shown here is derived from an EMBL/GenBank/DDBJ whole genome shotgun (WGS) entry which is preliminary data.</text>
</comment>
<dbReference type="Proteomes" id="UP000030161">
    <property type="component" value="Unassembled WGS sequence"/>
</dbReference>
<evidence type="ECO:0000256" key="5">
    <source>
        <dbReference type="ARBA" id="ARBA00022525"/>
    </source>
</evidence>
<reference evidence="20 21" key="1">
    <citation type="submission" date="2013-12" db="EMBL/GenBank/DDBJ databases">
        <title>The Genome Sequence of Candida albicans P78048.</title>
        <authorList>
            <consortium name="The Broad Institute Genome Sequencing Platform"/>
            <consortium name="The Broad Institute Genome Sequencing Center for Infectious Disease"/>
            <person name="Cuomo C."/>
            <person name="Bennett R."/>
            <person name="Hirakawa M."/>
            <person name="Noverr M."/>
            <person name="Mitchell A."/>
            <person name="Young S.K."/>
            <person name="Zeng Q."/>
            <person name="Gargeya S."/>
            <person name="Fitzgerald M."/>
            <person name="Abouelleil A."/>
            <person name="Alvarado L."/>
            <person name="Berlin A.M."/>
            <person name="Chapman S.B."/>
            <person name="Dewar J."/>
            <person name="Goldberg J."/>
            <person name="Griggs A."/>
            <person name="Gujja S."/>
            <person name="Hansen M."/>
            <person name="Howarth C."/>
            <person name="Imamovic A."/>
            <person name="Larimer J."/>
            <person name="McCowan C."/>
            <person name="Murphy C."/>
            <person name="Pearson M."/>
            <person name="Priest M."/>
            <person name="Roberts A."/>
            <person name="Saif S."/>
            <person name="Shea T."/>
            <person name="Sykes S."/>
            <person name="Wortman J."/>
            <person name="Nusbaum C."/>
            <person name="Birren B."/>
        </authorList>
    </citation>
    <scope>NUCLEOTIDE SEQUENCE [LARGE SCALE GENOMIC DNA]</scope>
    <source>
        <strain evidence="20 21">P78048</strain>
    </source>
</reference>
<dbReference type="CDD" id="cd05474">
    <property type="entry name" value="SAP_like"/>
    <property type="match status" value="1"/>
</dbReference>
<evidence type="ECO:0000256" key="7">
    <source>
        <dbReference type="ARBA" id="ARBA00022685"/>
    </source>
</evidence>
<feature type="active site" evidence="14">
    <location>
        <position position="244"/>
    </location>
</feature>
<evidence type="ECO:0000256" key="16">
    <source>
        <dbReference type="RuleBase" id="RU000454"/>
    </source>
</evidence>
<evidence type="ECO:0000256" key="3">
    <source>
        <dbReference type="ARBA" id="ARBA00007447"/>
    </source>
</evidence>
<keyword evidence="7" id="KW-0165">Cleavage on pair of basic residues</keyword>
<dbReference type="Pfam" id="PF00026">
    <property type="entry name" value="Asp"/>
    <property type="match status" value="1"/>
</dbReference>
<keyword evidence="9 16" id="KW-0064">Aspartyl protease</keyword>
<dbReference type="EC" id="3.4.23.24" evidence="4"/>
<dbReference type="FunFam" id="2.40.70.10:FF:000011">
    <property type="entry name" value="Aspartic protease"/>
    <property type="match status" value="1"/>
</dbReference>
<evidence type="ECO:0000256" key="18">
    <source>
        <dbReference type="SAM" id="SignalP"/>
    </source>
</evidence>
<organism evidence="20 21">
    <name type="scientific">Candida albicans P78048</name>
    <dbReference type="NCBI Taxonomy" id="1094989"/>
    <lineage>
        <taxon>Eukaryota</taxon>
        <taxon>Fungi</taxon>
        <taxon>Dikarya</taxon>
        <taxon>Ascomycota</taxon>
        <taxon>Saccharomycotina</taxon>
        <taxon>Pichiomycetes</taxon>
        <taxon>Debaryomycetaceae</taxon>
        <taxon>Candida/Lodderomyces clade</taxon>
        <taxon>Candida</taxon>
    </lineage>
</organism>
<dbReference type="Gene3D" id="2.40.70.10">
    <property type="entry name" value="Acid Proteases"/>
    <property type="match status" value="2"/>
</dbReference>